<dbReference type="Proteomes" id="UP000183832">
    <property type="component" value="Unassembled WGS sequence"/>
</dbReference>
<dbReference type="SMART" id="SM00494">
    <property type="entry name" value="ChtBD2"/>
    <property type="match status" value="3"/>
</dbReference>
<name>A0A1J1HGK1_9DIPT</name>
<dbReference type="GO" id="GO:0005576">
    <property type="term" value="C:extracellular region"/>
    <property type="evidence" value="ECO:0007669"/>
    <property type="project" value="InterPro"/>
</dbReference>
<accession>A0A1J1HGK1</accession>
<dbReference type="PANTHER" id="PTHR23301:SF0">
    <property type="entry name" value="CHITIN-BINDING TYPE-2 DOMAIN-CONTAINING PROTEIN-RELATED"/>
    <property type="match status" value="1"/>
</dbReference>
<dbReference type="GO" id="GO:0008061">
    <property type="term" value="F:chitin binding"/>
    <property type="evidence" value="ECO:0007669"/>
    <property type="project" value="UniProtKB-KW"/>
</dbReference>
<dbReference type="EMBL" id="CVRI01000004">
    <property type="protein sequence ID" value="CRK87135.1"/>
    <property type="molecule type" value="Genomic_DNA"/>
</dbReference>
<dbReference type="SUPFAM" id="SSF57625">
    <property type="entry name" value="Invertebrate chitin-binding proteins"/>
    <property type="match status" value="2"/>
</dbReference>
<evidence type="ECO:0000256" key="3">
    <source>
        <dbReference type="ARBA" id="ARBA00022737"/>
    </source>
</evidence>
<evidence type="ECO:0000256" key="5">
    <source>
        <dbReference type="ARBA" id="ARBA00023180"/>
    </source>
</evidence>
<dbReference type="PROSITE" id="PS50940">
    <property type="entry name" value="CHIT_BIND_II"/>
    <property type="match status" value="2"/>
</dbReference>
<feature type="chain" id="PRO_5012610895" evidence="7">
    <location>
        <begin position="21"/>
        <end position="282"/>
    </location>
</feature>
<dbReference type="InterPro" id="IPR051940">
    <property type="entry name" value="Chitin_bind-dev_reg"/>
</dbReference>
<keyword evidence="1" id="KW-0147">Chitin-binding</keyword>
<dbReference type="STRING" id="568069.A0A1J1HGK1"/>
<evidence type="ECO:0000256" key="2">
    <source>
        <dbReference type="ARBA" id="ARBA00022729"/>
    </source>
</evidence>
<sequence length="282" mass="31373">MTKWIFLGILIFCSISTLLAETSHLPECTAELQDRHFPSDDDCQTYYTCFDGVFVRQTCSNGLWFQREKETCESSGKVFDCVTTTPGPTNPTTTPSATTTSATTPSTTTQSTTTQSTTTTLPTTTSSTTTSTVPTTKSTVACTLELQGQHFPSGIDCSTYKTCYNGRFILQKCPSGYFFQRTSQTCAIESDVTDCEFSTNTAFTTEVITTKTTENVSTETTSPHPLTCTVDIQGRHYPSGFDWMFCTKLQRFILQKCPDDYYFQRSRQTCALMETVMDCEFA</sequence>
<feature type="region of interest" description="Disordered" evidence="6">
    <location>
        <begin position="86"/>
        <end position="132"/>
    </location>
</feature>
<keyword evidence="2 7" id="KW-0732">Signal</keyword>
<keyword evidence="3" id="KW-0677">Repeat</keyword>
<dbReference type="Pfam" id="PF01607">
    <property type="entry name" value="CBM_14"/>
    <property type="match status" value="2"/>
</dbReference>
<evidence type="ECO:0000256" key="6">
    <source>
        <dbReference type="SAM" id="MobiDB-lite"/>
    </source>
</evidence>
<evidence type="ECO:0000313" key="10">
    <source>
        <dbReference type="Proteomes" id="UP000183832"/>
    </source>
</evidence>
<gene>
    <name evidence="9" type="ORF">CLUMA_CG000944</name>
</gene>
<evidence type="ECO:0000313" key="9">
    <source>
        <dbReference type="EMBL" id="CRK87135.1"/>
    </source>
</evidence>
<dbReference type="InterPro" id="IPR002557">
    <property type="entry name" value="Chitin-bd_dom"/>
</dbReference>
<keyword evidence="5" id="KW-0325">Glycoprotein</keyword>
<feature type="domain" description="Chitin-binding type-2" evidence="8">
    <location>
        <begin position="25"/>
        <end position="83"/>
    </location>
</feature>
<keyword evidence="10" id="KW-1185">Reference proteome</keyword>
<reference evidence="9 10" key="1">
    <citation type="submission" date="2015-04" db="EMBL/GenBank/DDBJ databases">
        <authorList>
            <person name="Syromyatnikov M.Y."/>
            <person name="Popov V.N."/>
        </authorList>
    </citation>
    <scope>NUCLEOTIDE SEQUENCE [LARGE SCALE GENOMIC DNA]</scope>
</reference>
<dbReference type="InterPro" id="IPR036508">
    <property type="entry name" value="Chitin-bd_dom_sf"/>
</dbReference>
<evidence type="ECO:0000259" key="8">
    <source>
        <dbReference type="PROSITE" id="PS50940"/>
    </source>
</evidence>
<dbReference type="PANTHER" id="PTHR23301">
    <property type="entry name" value="CHITIN BINDING PERITROPHIN-A"/>
    <property type="match status" value="1"/>
</dbReference>
<evidence type="ECO:0000256" key="4">
    <source>
        <dbReference type="ARBA" id="ARBA00023157"/>
    </source>
</evidence>
<organism evidence="9 10">
    <name type="scientific">Clunio marinus</name>
    <dbReference type="NCBI Taxonomy" id="568069"/>
    <lineage>
        <taxon>Eukaryota</taxon>
        <taxon>Metazoa</taxon>
        <taxon>Ecdysozoa</taxon>
        <taxon>Arthropoda</taxon>
        <taxon>Hexapoda</taxon>
        <taxon>Insecta</taxon>
        <taxon>Pterygota</taxon>
        <taxon>Neoptera</taxon>
        <taxon>Endopterygota</taxon>
        <taxon>Diptera</taxon>
        <taxon>Nematocera</taxon>
        <taxon>Chironomoidea</taxon>
        <taxon>Chironomidae</taxon>
        <taxon>Clunio</taxon>
    </lineage>
</organism>
<dbReference type="AlphaFoldDB" id="A0A1J1HGK1"/>
<evidence type="ECO:0000256" key="7">
    <source>
        <dbReference type="SAM" id="SignalP"/>
    </source>
</evidence>
<dbReference type="OrthoDB" id="6422323at2759"/>
<protein>
    <submittedName>
        <fullName evidence="9">CLUMA_CG000944, isoform A</fullName>
    </submittedName>
</protein>
<dbReference type="Gene3D" id="2.170.140.10">
    <property type="entry name" value="Chitin binding domain"/>
    <property type="match status" value="2"/>
</dbReference>
<feature type="domain" description="Chitin-binding type-2" evidence="8">
    <location>
        <begin position="139"/>
        <end position="197"/>
    </location>
</feature>
<feature type="signal peptide" evidence="7">
    <location>
        <begin position="1"/>
        <end position="20"/>
    </location>
</feature>
<keyword evidence="4" id="KW-1015">Disulfide bond</keyword>
<proteinExistence type="predicted"/>
<evidence type="ECO:0000256" key="1">
    <source>
        <dbReference type="ARBA" id="ARBA00022669"/>
    </source>
</evidence>